<protein>
    <submittedName>
        <fullName evidence="1">Uncharacterized protein</fullName>
    </submittedName>
</protein>
<evidence type="ECO:0000313" key="2">
    <source>
        <dbReference type="Proteomes" id="UP000221165"/>
    </source>
</evidence>
<dbReference type="OrthoDB" id="370995at2759"/>
<dbReference type="VEuPathDB" id="ToxoDB:CSUI_009706"/>
<dbReference type="RefSeq" id="XP_067918206.1">
    <property type="nucleotide sequence ID" value="XM_068069817.1"/>
</dbReference>
<gene>
    <name evidence="1" type="ORF">CSUI_009706</name>
</gene>
<dbReference type="Proteomes" id="UP000221165">
    <property type="component" value="Unassembled WGS sequence"/>
</dbReference>
<accession>A0A2C6KG19</accession>
<evidence type="ECO:0000313" key="1">
    <source>
        <dbReference type="EMBL" id="PHJ16477.1"/>
    </source>
</evidence>
<name>A0A2C6KG19_9APIC</name>
<sequence>MSPQRPGNENFPANQVVAPVAQEVGLQYQPWFGTDDDDLEYPTINVHYDFEPKDWNRKKDELRDRIALRRERNKFLANVVDQDRSHANCCPGKGERYALQKAVTDDQRMRICAAAGGTARKLPEALRTGTGQPRAAMASCSSS</sequence>
<reference evidence="1 2" key="1">
    <citation type="journal article" date="2017" name="Int. J. Parasitol.">
        <title>The genome of the protozoan parasite Cystoisospora suis and a reverse vaccinology approach to identify vaccine candidates.</title>
        <authorList>
            <person name="Palmieri N."/>
            <person name="Shrestha A."/>
            <person name="Ruttkowski B."/>
            <person name="Beck T."/>
            <person name="Vogl C."/>
            <person name="Tomley F."/>
            <person name="Blake D.P."/>
            <person name="Joachim A."/>
        </authorList>
    </citation>
    <scope>NUCLEOTIDE SEQUENCE [LARGE SCALE GENOMIC DNA]</scope>
    <source>
        <strain evidence="1 2">Wien I</strain>
    </source>
</reference>
<proteinExistence type="predicted"/>
<comment type="caution">
    <text evidence="1">The sequence shown here is derived from an EMBL/GenBank/DDBJ whole genome shotgun (WGS) entry which is preliminary data.</text>
</comment>
<dbReference type="AlphaFoldDB" id="A0A2C6KG19"/>
<dbReference type="EMBL" id="MIGC01005887">
    <property type="protein sequence ID" value="PHJ16477.1"/>
    <property type="molecule type" value="Genomic_DNA"/>
</dbReference>
<keyword evidence="2" id="KW-1185">Reference proteome</keyword>
<organism evidence="1 2">
    <name type="scientific">Cystoisospora suis</name>
    <dbReference type="NCBI Taxonomy" id="483139"/>
    <lineage>
        <taxon>Eukaryota</taxon>
        <taxon>Sar</taxon>
        <taxon>Alveolata</taxon>
        <taxon>Apicomplexa</taxon>
        <taxon>Conoidasida</taxon>
        <taxon>Coccidia</taxon>
        <taxon>Eucoccidiorida</taxon>
        <taxon>Eimeriorina</taxon>
        <taxon>Sarcocystidae</taxon>
        <taxon>Cystoisospora</taxon>
    </lineage>
</organism>
<dbReference type="GeneID" id="94433028"/>